<feature type="non-terminal residue" evidence="2">
    <location>
        <position position="22"/>
    </location>
</feature>
<reference evidence="2 3" key="1">
    <citation type="journal article" date="2019" name="Sci. Rep.">
        <title>Orb-weaving spider Araneus ventricosus genome elucidates the spidroin gene catalogue.</title>
        <authorList>
            <person name="Kono N."/>
            <person name="Nakamura H."/>
            <person name="Ohtoshi R."/>
            <person name="Moran D.A.P."/>
            <person name="Shinohara A."/>
            <person name="Yoshida Y."/>
            <person name="Fujiwara M."/>
            <person name="Mori M."/>
            <person name="Tomita M."/>
            <person name="Arakawa K."/>
        </authorList>
    </citation>
    <scope>NUCLEOTIDE SEQUENCE [LARGE SCALE GENOMIC DNA]</scope>
</reference>
<keyword evidence="3" id="KW-1185">Reference proteome</keyword>
<sequence length="22" mass="2550">MDSAQHNWPISQAPWSTSKSYQ</sequence>
<accession>A0A4Y2JTW7</accession>
<dbReference type="Proteomes" id="UP000499080">
    <property type="component" value="Unassembled WGS sequence"/>
</dbReference>
<dbReference type="AlphaFoldDB" id="A0A4Y2JTW7"/>
<dbReference type="EMBL" id="BGPR01003832">
    <property type="protein sequence ID" value="GBM92929.1"/>
    <property type="molecule type" value="Genomic_DNA"/>
</dbReference>
<proteinExistence type="predicted"/>
<organism evidence="2 3">
    <name type="scientific">Araneus ventricosus</name>
    <name type="common">Orbweaver spider</name>
    <name type="synonym">Epeira ventricosa</name>
    <dbReference type="NCBI Taxonomy" id="182803"/>
    <lineage>
        <taxon>Eukaryota</taxon>
        <taxon>Metazoa</taxon>
        <taxon>Ecdysozoa</taxon>
        <taxon>Arthropoda</taxon>
        <taxon>Chelicerata</taxon>
        <taxon>Arachnida</taxon>
        <taxon>Araneae</taxon>
        <taxon>Araneomorphae</taxon>
        <taxon>Entelegynae</taxon>
        <taxon>Araneoidea</taxon>
        <taxon>Araneidae</taxon>
        <taxon>Araneus</taxon>
    </lineage>
</organism>
<gene>
    <name evidence="2" type="ORF">AVEN_136422_1</name>
</gene>
<evidence type="ECO:0000256" key="1">
    <source>
        <dbReference type="SAM" id="MobiDB-lite"/>
    </source>
</evidence>
<name>A0A4Y2JTW7_ARAVE</name>
<evidence type="ECO:0000313" key="2">
    <source>
        <dbReference type="EMBL" id="GBM92929.1"/>
    </source>
</evidence>
<feature type="region of interest" description="Disordered" evidence="1">
    <location>
        <begin position="1"/>
        <end position="22"/>
    </location>
</feature>
<comment type="caution">
    <text evidence="2">The sequence shown here is derived from an EMBL/GenBank/DDBJ whole genome shotgun (WGS) entry which is preliminary data.</text>
</comment>
<evidence type="ECO:0000313" key="3">
    <source>
        <dbReference type="Proteomes" id="UP000499080"/>
    </source>
</evidence>
<protein>
    <submittedName>
        <fullName evidence="2">Uncharacterized protein</fullName>
    </submittedName>
</protein>